<evidence type="ECO:0000313" key="3">
    <source>
        <dbReference type="Proteomes" id="UP000759537"/>
    </source>
</evidence>
<dbReference type="EMBL" id="WHVB01000012">
    <property type="protein sequence ID" value="KAF8478120.1"/>
    <property type="molecule type" value="Genomic_DNA"/>
</dbReference>
<gene>
    <name evidence="2" type="ORF">DFH94DRAFT_81107</name>
</gene>
<dbReference type="Pfam" id="PF10173">
    <property type="entry name" value="Mit_KHE1"/>
    <property type="match status" value="1"/>
</dbReference>
<comment type="caution">
    <text evidence="2">The sequence shown here is derived from an EMBL/GenBank/DDBJ whole genome shotgun (WGS) entry which is preliminary data.</text>
</comment>
<feature type="transmembrane region" description="Helical" evidence="1">
    <location>
        <begin position="153"/>
        <end position="172"/>
    </location>
</feature>
<evidence type="ECO:0000256" key="1">
    <source>
        <dbReference type="SAM" id="Phobius"/>
    </source>
</evidence>
<dbReference type="InterPro" id="IPR018786">
    <property type="entry name" value="Mit_KHE1"/>
</dbReference>
<keyword evidence="1" id="KW-0472">Membrane</keyword>
<name>A0A9P5MT89_9AGAM</name>
<dbReference type="AlphaFoldDB" id="A0A9P5MT89"/>
<accession>A0A9P5MT89</accession>
<sequence length="290" mass="32999">MSVLPKTRLPMRIIALPLTGSVRGPGHTAEPSPLVYYHFQMRRKEEKRRGGWIDWATGKASSVWAQFGKAPEDSWKFKFFTYGERLADRIDFEELALKGVDPSMGPKISQPRNPSEEQKKIIPLVHPQIIGTPPLAHLEAILTRRSPRHRKGFYTWMLLAPLTAPFMIIPVIPNFPFFFCAWRSWSHYRAYKASDYLRSLLQRGTIVPNSDANLDSIYAQHAPSNILHDATKSGSEVGKDEEGRKEDKVLLRRDAVPQILELYGLPESAASDIYRAIDQASSRLRKGIYT</sequence>
<reference evidence="2" key="2">
    <citation type="journal article" date="2020" name="Nat. Commun.">
        <title>Large-scale genome sequencing of mycorrhizal fungi provides insights into the early evolution of symbiotic traits.</title>
        <authorList>
            <person name="Miyauchi S."/>
            <person name="Kiss E."/>
            <person name="Kuo A."/>
            <person name="Drula E."/>
            <person name="Kohler A."/>
            <person name="Sanchez-Garcia M."/>
            <person name="Morin E."/>
            <person name="Andreopoulos B."/>
            <person name="Barry K.W."/>
            <person name="Bonito G."/>
            <person name="Buee M."/>
            <person name="Carver A."/>
            <person name="Chen C."/>
            <person name="Cichocki N."/>
            <person name="Clum A."/>
            <person name="Culley D."/>
            <person name="Crous P.W."/>
            <person name="Fauchery L."/>
            <person name="Girlanda M."/>
            <person name="Hayes R.D."/>
            <person name="Keri Z."/>
            <person name="LaButti K."/>
            <person name="Lipzen A."/>
            <person name="Lombard V."/>
            <person name="Magnuson J."/>
            <person name="Maillard F."/>
            <person name="Murat C."/>
            <person name="Nolan M."/>
            <person name="Ohm R.A."/>
            <person name="Pangilinan J."/>
            <person name="Pereira M.F."/>
            <person name="Perotto S."/>
            <person name="Peter M."/>
            <person name="Pfister S."/>
            <person name="Riley R."/>
            <person name="Sitrit Y."/>
            <person name="Stielow J.B."/>
            <person name="Szollosi G."/>
            <person name="Zifcakova L."/>
            <person name="Stursova M."/>
            <person name="Spatafora J.W."/>
            <person name="Tedersoo L."/>
            <person name="Vaario L.M."/>
            <person name="Yamada A."/>
            <person name="Yan M."/>
            <person name="Wang P."/>
            <person name="Xu J."/>
            <person name="Bruns T."/>
            <person name="Baldrian P."/>
            <person name="Vilgalys R."/>
            <person name="Dunand C."/>
            <person name="Henrissat B."/>
            <person name="Grigoriev I.V."/>
            <person name="Hibbett D."/>
            <person name="Nagy L.G."/>
            <person name="Martin F.M."/>
        </authorList>
    </citation>
    <scope>NUCLEOTIDE SEQUENCE</scope>
    <source>
        <strain evidence="2">Prilba</strain>
    </source>
</reference>
<reference evidence="2" key="1">
    <citation type="submission" date="2019-10" db="EMBL/GenBank/DDBJ databases">
        <authorList>
            <consortium name="DOE Joint Genome Institute"/>
            <person name="Kuo A."/>
            <person name="Miyauchi S."/>
            <person name="Kiss E."/>
            <person name="Drula E."/>
            <person name="Kohler A."/>
            <person name="Sanchez-Garcia M."/>
            <person name="Andreopoulos B."/>
            <person name="Barry K.W."/>
            <person name="Bonito G."/>
            <person name="Buee M."/>
            <person name="Carver A."/>
            <person name="Chen C."/>
            <person name="Cichocki N."/>
            <person name="Clum A."/>
            <person name="Culley D."/>
            <person name="Crous P.W."/>
            <person name="Fauchery L."/>
            <person name="Girlanda M."/>
            <person name="Hayes R."/>
            <person name="Keri Z."/>
            <person name="LaButti K."/>
            <person name="Lipzen A."/>
            <person name="Lombard V."/>
            <person name="Magnuson J."/>
            <person name="Maillard F."/>
            <person name="Morin E."/>
            <person name="Murat C."/>
            <person name="Nolan M."/>
            <person name="Ohm R."/>
            <person name="Pangilinan J."/>
            <person name="Pereira M."/>
            <person name="Perotto S."/>
            <person name="Peter M."/>
            <person name="Riley R."/>
            <person name="Sitrit Y."/>
            <person name="Stielow B."/>
            <person name="Szollosi G."/>
            <person name="Zifcakova L."/>
            <person name="Stursova M."/>
            <person name="Spatafora J.W."/>
            <person name="Tedersoo L."/>
            <person name="Vaario L.-M."/>
            <person name="Yamada A."/>
            <person name="Yan M."/>
            <person name="Wang P."/>
            <person name="Xu J."/>
            <person name="Bruns T."/>
            <person name="Baldrian P."/>
            <person name="Vilgalys R."/>
            <person name="Henrissat B."/>
            <person name="Grigoriev I.V."/>
            <person name="Hibbett D."/>
            <person name="Nagy L.G."/>
            <person name="Martin F.M."/>
        </authorList>
    </citation>
    <scope>NUCLEOTIDE SEQUENCE</scope>
    <source>
        <strain evidence="2">Prilba</strain>
    </source>
</reference>
<keyword evidence="3" id="KW-1185">Reference proteome</keyword>
<dbReference type="Proteomes" id="UP000759537">
    <property type="component" value="Unassembled WGS sequence"/>
</dbReference>
<dbReference type="GO" id="GO:1902600">
    <property type="term" value="P:proton transmembrane transport"/>
    <property type="evidence" value="ECO:0007669"/>
    <property type="project" value="TreeGrafter"/>
</dbReference>
<evidence type="ECO:0000313" key="2">
    <source>
        <dbReference type="EMBL" id="KAF8478120.1"/>
    </source>
</evidence>
<dbReference type="PANTHER" id="PTHR28062">
    <property type="entry name" value="K+-H+ EXCHANGE-LIKE PROTEIN"/>
    <property type="match status" value="1"/>
</dbReference>
<keyword evidence="1" id="KW-0812">Transmembrane</keyword>
<protein>
    <submittedName>
        <fullName evidence="2">Mitochondrial K+-H+ exchange-related-domain-containing protein</fullName>
    </submittedName>
</protein>
<proteinExistence type="predicted"/>
<organism evidence="2 3">
    <name type="scientific">Russula ochroleuca</name>
    <dbReference type="NCBI Taxonomy" id="152965"/>
    <lineage>
        <taxon>Eukaryota</taxon>
        <taxon>Fungi</taxon>
        <taxon>Dikarya</taxon>
        <taxon>Basidiomycota</taxon>
        <taxon>Agaricomycotina</taxon>
        <taxon>Agaricomycetes</taxon>
        <taxon>Russulales</taxon>
        <taxon>Russulaceae</taxon>
        <taxon>Russula</taxon>
    </lineage>
</organism>
<keyword evidence="1" id="KW-1133">Transmembrane helix</keyword>
<dbReference type="GO" id="GO:0005743">
    <property type="term" value="C:mitochondrial inner membrane"/>
    <property type="evidence" value="ECO:0007669"/>
    <property type="project" value="TreeGrafter"/>
</dbReference>
<dbReference type="PANTHER" id="PTHR28062:SF1">
    <property type="entry name" value="TRANSMEMBRANE PROTEIN"/>
    <property type="match status" value="1"/>
</dbReference>
<dbReference type="OrthoDB" id="5562676at2759"/>
<dbReference type="GO" id="GO:0006813">
    <property type="term" value="P:potassium ion transport"/>
    <property type="evidence" value="ECO:0007669"/>
    <property type="project" value="TreeGrafter"/>
</dbReference>